<evidence type="ECO:0000256" key="1">
    <source>
        <dbReference type="ARBA" id="ARBA00005915"/>
    </source>
</evidence>
<reference evidence="7 8" key="1">
    <citation type="submission" date="2016-03" db="EMBL/GenBank/DDBJ databases">
        <title>Spore heat resistance.</title>
        <authorList>
            <person name="Boekhorst J."/>
            <person name="Berendsen E.M."/>
            <person name="Wells-Bennik M.H."/>
            <person name="Kuipers O.P."/>
        </authorList>
    </citation>
    <scope>NUCLEOTIDE SEQUENCE [LARGE SCALE GENOMIC DNA]</scope>
    <source>
        <strain evidence="7 8">AF16</strain>
    </source>
</reference>
<comment type="caution">
    <text evidence="7">The sequence shown here is derived from an EMBL/GenBank/DDBJ whole genome shotgun (WGS) entry which is preliminary data.</text>
</comment>
<evidence type="ECO:0000313" key="7">
    <source>
        <dbReference type="EMBL" id="OAO78579.1"/>
    </source>
</evidence>
<dbReference type="Pfam" id="PF01368">
    <property type="entry name" value="DHH"/>
    <property type="match status" value="1"/>
</dbReference>
<dbReference type="GO" id="GO:0004527">
    <property type="term" value="F:exonuclease activity"/>
    <property type="evidence" value="ECO:0007669"/>
    <property type="project" value="UniProtKB-KW"/>
</dbReference>
<dbReference type="Proteomes" id="UP000078336">
    <property type="component" value="Unassembled WGS sequence"/>
</dbReference>
<evidence type="ECO:0000259" key="6">
    <source>
        <dbReference type="Pfam" id="PF17768"/>
    </source>
</evidence>
<dbReference type="PATRIC" id="fig|33934.7.peg.909"/>
<dbReference type="InterPro" id="IPR038763">
    <property type="entry name" value="DHH_sf"/>
</dbReference>
<dbReference type="Gene3D" id="3.90.1640.30">
    <property type="match status" value="1"/>
</dbReference>
<protein>
    <submittedName>
        <fullName evidence="7">Putative ss-DNA-specific endonuclease</fullName>
    </submittedName>
</protein>
<keyword evidence="3" id="KW-0378">Hydrolase</keyword>
<evidence type="ECO:0000259" key="5">
    <source>
        <dbReference type="Pfam" id="PF01368"/>
    </source>
</evidence>
<dbReference type="AlphaFoldDB" id="A0A178TAZ3"/>
<sequence length="500" mass="57837">MDSDADGYTSSAILINYLKSIFPNINIKWELQEGKEHGIILDKVPSETNLVIVPDSGSNQYEIHSALKKRGIDVIVLDHHECEKESEDAIVVNNQLSPEYPNKNFSGAGIVYKFCKAIDEYLGINKADYFLDLVAVGNIADMMDMRELETRYYVLKGLESINNSFIKALLKQQEYSINGVVNITNIAFYIVPLINAAIRVGDEEDKINMMKSFLESNETVYYKKKDIDEPIQTATARRLYNLKNKQNRLRDKGVELIEKRIEEKRLLLNKVLIVNVTDILDKNLTGLVANQISRKYKRPVLLIRQKEKSTIFGGSARGYEKGVLKDFKQFLQDINQFIFCEGHKNAFGFEIEAEKLIEVNDIINDLLKDVEIDVDEYEVDFIIPSEQFDTQVIYNIHKLKDLWSNNVEEPLIAITKISVNKEDIQLIGKNKNTLKFKNRNIDFIKFNYSEEEFKKVFNGECFVMEVVGRCSINQWDGKEIPQFIIEDFNILEIKDKEWIF</sequence>
<evidence type="ECO:0000313" key="8">
    <source>
        <dbReference type="Proteomes" id="UP000078336"/>
    </source>
</evidence>
<dbReference type="EMBL" id="LUCQ01000105">
    <property type="protein sequence ID" value="OAO78579.1"/>
    <property type="molecule type" value="Genomic_DNA"/>
</dbReference>
<evidence type="ECO:0000256" key="2">
    <source>
        <dbReference type="ARBA" id="ARBA00022722"/>
    </source>
</evidence>
<name>A0A178TAZ3_9BACL</name>
<dbReference type="InterPro" id="IPR041122">
    <property type="entry name" value="RecJ_OB"/>
</dbReference>
<comment type="similarity">
    <text evidence="1">Belongs to the RecJ family.</text>
</comment>
<keyword evidence="4" id="KW-0269">Exonuclease</keyword>
<dbReference type="Gene3D" id="3.10.310.30">
    <property type="match status" value="1"/>
</dbReference>
<dbReference type="InterPro" id="IPR001667">
    <property type="entry name" value="DDH_dom"/>
</dbReference>
<dbReference type="Pfam" id="PF17768">
    <property type="entry name" value="RecJ_OB"/>
    <property type="match status" value="1"/>
</dbReference>
<dbReference type="GO" id="GO:0004519">
    <property type="term" value="F:endonuclease activity"/>
    <property type="evidence" value="ECO:0007669"/>
    <property type="project" value="UniProtKB-KW"/>
</dbReference>
<feature type="domain" description="RecJ OB" evidence="6">
    <location>
        <begin position="379"/>
        <end position="487"/>
    </location>
</feature>
<feature type="domain" description="DDH" evidence="5">
    <location>
        <begin position="3"/>
        <end position="137"/>
    </location>
</feature>
<dbReference type="PANTHER" id="PTHR30255">
    <property type="entry name" value="SINGLE-STRANDED-DNA-SPECIFIC EXONUCLEASE RECJ"/>
    <property type="match status" value="1"/>
</dbReference>
<keyword evidence="8" id="KW-1185">Reference proteome</keyword>
<proteinExistence type="inferred from homology"/>
<evidence type="ECO:0000256" key="4">
    <source>
        <dbReference type="ARBA" id="ARBA00022839"/>
    </source>
</evidence>
<organism evidence="7 8">
    <name type="scientific">Anoxybacillus flavithermus</name>
    <dbReference type="NCBI Taxonomy" id="33934"/>
    <lineage>
        <taxon>Bacteria</taxon>
        <taxon>Bacillati</taxon>
        <taxon>Bacillota</taxon>
        <taxon>Bacilli</taxon>
        <taxon>Bacillales</taxon>
        <taxon>Anoxybacillaceae</taxon>
        <taxon>Anoxybacillus</taxon>
    </lineage>
</organism>
<evidence type="ECO:0000256" key="3">
    <source>
        <dbReference type="ARBA" id="ARBA00022801"/>
    </source>
</evidence>
<dbReference type="SUPFAM" id="SSF64182">
    <property type="entry name" value="DHH phosphoesterases"/>
    <property type="match status" value="1"/>
</dbReference>
<keyword evidence="7" id="KW-0255">Endonuclease</keyword>
<dbReference type="PANTHER" id="PTHR30255:SF2">
    <property type="entry name" value="SINGLE-STRANDED-DNA-SPECIFIC EXONUCLEASE RECJ"/>
    <property type="match status" value="1"/>
</dbReference>
<accession>A0A178TAZ3</accession>
<keyword evidence="2" id="KW-0540">Nuclease</keyword>
<gene>
    <name evidence="7" type="ORF">TAF16_1846</name>
</gene>
<dbReference type="InterPro" id="IPR051673">
    <property type="entry name" value="SSDNA_exonuclease_RecJ"/>
</dbReference>